<evidence type="ECO:0000313" key="14">
    <source>
        <dbReference type="Proteomes" id="UP000076632"/>
    </source>
</evidence>
<proteinExistence type="inferred from homology"/>
<dbReference type="GO" id="GO:0002161">
    <property type="term" value="F:aminoacyl-tRNA deacylase activity"/>
    <property type="evidence" value="ECO:0007669"/>
    <property type="project" value="InterPro"/>
</dbReference>
<evidence type="ECO:0000259" key="11">
    <source>
        <dbReference type="Pfam" id="PF00133"/>
    </source>
</evidence>
<evidence type="ECO:0000256" key="7">
    <source>
        <dbReference type="ARBA" id="ARBA00023146"/>
    </source>
</evidence>
<comment type="similarity">
    <text evidence="1">Belongs to the class-I aminoacyl-tRNA synthetase family.</text>
</comment>
<dbReference type="GeneID" id="28899607"/>
<keyword evidence="3" id="KW-0436">Ligase</keyword>
<dbReference type="InterPro" id="IPR009080">
    <property type="entry name" value="tRNAsynth_Ia_anticodon-bd"/>
</dbReference>
<dbReference type="GO" id="GO:0006429">
    <property type="term" value="P:leucyl-tRNA aminoacylation"/>
    <property type="evidence" value="ECO:0007669"/>
    <property type="project" value="EnsemblFungi"/>
</dbReference>
<gene>
    <name evidence="13" type="ORF">L228DRAFT_263187</name>
</gene>
<dbReference type="NCBIfam" id="NF008957">
    <property type="entry name" value="PRK12300.1"/>
    <property type="match status" value="1"/>
</dbReference>
<evidence type="ECO:0000256" key="3">
    <source>
        <dbReference type="ARBA" id="ARBA00022598"/>
    </source>
</evidence>
<keyword evidence="4" id="KW-0547">Nucleotide-binding</keyword>
<dbReference type="Gene3D" id="3.40.50.620">
    <property type="entry name" value="HUPs"/>
    <property type="match status" value="1"/>
</dbReference>
<dbReference type="FunCoup" id="A0A165A218">
    <property type="interactions" value="1165"/>
</dbReference>
<evidence type="ECO:0000256" key="1">
    <source>
        <dbReference type="ARBA" id="ARBA00005594"/>
    </source>
</evidence>
<dbReference type="EMBL" id="KV407464">
    <property type="protein sequence ID" value="KZF19842.1"/>
    <property type="molecule type" value="Genomic_DNA"/>
</dbReference>
<sequence length="1150" mass="129342">MAATQATLSAMDPSKSSKNTIKLENTEKRDTLIAIEKKYQQKWAEDKVFEPNAPSTKEIPLQDISAADLRAKYPKFFGTMAYPYMNGTLHAGHSFSVSKIEFTAGVARMQGKRALFPMGFHCTGMPIKACADKLVREVEMFGKEFERCPETNITNSQPEETPAPTEADTKEDITKFTAKKGKAAAKAVKLKYQFQIMLALGIPLAEIHKFADPQHWLQFFPPLCRRDLTNFGARIDWRRSMVTTDANPYYDAFVRWQMNRLKELQKIRFGKRYTVYSPKDGQPCMDHDRSEGEAIGPQEYTAVKLKVKEWAPEAAKLVESKLPANANVFFVPATLRPETMYGQTCCFVGPKITYGVFKAGENDYFVVTERAARNMAFQGAFPKWGEYEKVAELPGTSVIGTLVNAPLSMHTEGVRILPMETVKATKGTGVVTSVPSDSPDDYATVLDLAKKADFYGIKKEWAELEIIPILETPSYGNLTAPFLVKKLKINSPKDAAQLEEAKGLAYKEGFYQGTILVGKYKGQKVEHIKDNVKRDLIDAGDAFEYAEPAGLVISRSGDECVVAHLDQWFLNYGNGDEEWQKTTLGWISEGLNTFTTETKHQFEKTIDWLNQWACARSYGLGSKLPWDHSFLVESLSDSTIYMSYYTIAHLLHKDIFGKEPGLAGVKAEQMTDEVWDYIFTRRELSDEVVKSGISKDSLESMRREFQYWYPLDLRVSGKDLIPNHLTFFLYIHTALFPKEFWPRAVRANGHLTLNGEKMSKHTGNFLTLDDTVKKYGADASRVALADAGDGIEDANFEESVANSSILRLFTLKEWCEKIAKLAKGEQMRDEIPLRTGPKVFWDKLFENEMYSLANEAKNHYSATNYKLALKSAFYDFTTARDFYRESTTASRIGMHKDVALQYIKLQALLMAVITPHWSEYIWQEVLEQPATIQNELFPELPEADVTLLAAREYVRTTTSNITSAEAAQQKKKDKGKSVAFDPKKAKKLTIFATTKYPSWQEKYIDLVREAFDGVSINDKELNPKVAKFGEMKKAMPFVQGLKRRLAGGESANIVFDRKLPFDELDTLKEMAIGLSRTTGCKAIEVIAVDEGGKTGTVIKSVDVVGTGVDSKGKEETTTQVDQSADQKRTELPQPAEGAVPGVPTFHFENI</sequence>
<evidence type="ECO:0000256" key="5">
    <source>
        <dbReference type="ARBA" id="ARBA00022840"/>
    </source>
</evidence>
<dbReference type="STRING" id="1328760.A0A165A218"/>
<evidence type="ECO:0000256" key="2">
    <source>
        <dbReference type="ARBA" id="ARBA00013164"/>
    </source>
</evidence>
<reference evidence="13 14" key="1">
    <citation type="journal article" date="2016" name="Fungal Biol.">
        <title>The genome of Xylona heveae provides a window into fungal endophytism.</title>
        <authorList>
            <person name="Gazis R."/>
            <person name="Kuo A."/>
            <person name="Riley R."/>
            <person name="LaButti K."/>
            <person name="Lipzen A."/>
            <person name="Lin J."/>
            <person name="Amirebrahimi M."/>
            <person name="Hesse C.N."/>
            <person name="Spatafora J.W."/>
            <person name="Henrissat B."/>
            <person name="Hainaut M."/>
            <person name="Grigoriev I.V."/>
            <person name="Hibbett D.S."/>
        </authorList>
    </citation>
    <scope>NUCLEOTIDE SEQUENCE [LARGE SCALE GENOMIC DNA]</scope>
    <source>
        <strain evidence="13 14">TC161</strain>
    </source>
</reference>
<evidence type="ECO:0000256" key="6">
    <source>
        <dbReference type="ARBA" id="ARBA00022917"/>
    </source>
</evidence>
<dbReference type="SUPFAM" id="SSF52374">
    <property type="entry name" value="Nucleotidylyl transferase"/>
    <property type="match status" value="1"/>
</dbReference>
<dbReference type="OMA" id="KFIEWQF"/>
<feature type="region of interest" description="Disordered" evidence="10">
    <location>
        <begin position="1"/>
        <end position="23"/>
    </location>
</feature>
<protein>
    <recommendedName>
        <fullName evidence="2">leucine--tRNA ligase</fullName>
        <ecNumber evidence="2">6.1.1.4</ecNumber>
    </recommendedName>
    <alternativeName>
        <fullName evidence="8">Leucyl-tRNA synthetase</fullName>
    </alternativeName>
</protein>
<dbReference type="SUPFAM" id="SSF50677">
    <property type="entry name" value="ValRS/IleRS/LeuRS editing domain"/>
    <property type="match status" value="1"/>
</dbReference>
<feature type="region of interest" description="Disordered" evidence="10">
    <location>
        <begin position="149"/>
        <end position="169"/>
    </location>
</feature>
<dbReference type="OrthoDB" id="10249672at2759"/>
<dbReference type="InterPro" id="IPR009008">
    <property type="entry name" value="Val/Leu/Ile-tRNA-synth_edit"/>
</dbReference>
<dbReference type="PANTHER" id="PTHR45794:SF1">
    <property type="entry name" value="LEUCINE--TRNA LIGASE, CYTOPLASMIC"/>
    <property type="match status" value="1"/>
</dbReference>
<organism evidence="13 14">
    <name type="scientific">Xylona heveae (strain CBS 132557 / TC161)</name>
    <dbReference type="NCBI Taxonomy" id="1328760"/>
    <lineage>
        <taxon>Eukaryota</taxon>
        <taxon>Fungi</taxon>
        <taxon>Dikarya</taxon>
        <taxon>Ascomycota</taxon>
        <taxon>Pezizomycotina</taxon>
        <taxon>Xylonomycetes</taxon>
        <taxon>Xylonales</taxon>
        <taxon>Xylonaceae</taxon>
        <taxon>Xylona</taxon>
    </lineage>
</organism>
<dbReference type="GO" id="GO:1903432">
    <property type="term" value="P:regulation of TORC1 signaling"/>
    <property type="evidence" value="ECO:0007669"/>
    <property type="project" value="EnsemblFungi"/>
</dbReference>
<dbReference type="NCBIfam" id="TIGR00395">
    <property type="entry name" value="leuS_arch"/>
    <property type="match status" value="1"/>
</dbReference>
<dbReference type="FunFam" id="3.90.740.10:FF:000001">
    <property type="entry name" value="Leucine--tRNA ligase, cytoplasmic"/>
    <property type="match status" value="1"/>
</dbReference>
<evidence type="ECO:0000256" key="10">
    <source>
        <dbReference type="SAM" id="MobiDB-lite"/>
    </source>
</evidence>
<accession>A0A165A218</accession>
<feature type="domain" description="Aminoacyl-tRNA synthetase class Ia" evidence="11">
    <location>
        <begin position="223"/>
        <end position="796"/>
    </location>
</feature>
<keyword evidence="6" id="KW-0648">Protein biosynthesis</keyword>
<comment type="catalytic activity">
    <reaction evidence="9">
        <text>tRNA(Leu) + L-leucine + ATP = L-leucyl-tRNA(Leu) + AMP + diphosphate</text>
        <dbReference type="Rhea" id="RHEA:11688"/>
        <dbReference type="Rhea" id="RHEA-COMP:9613"/>
        <dbReference type="Rhea" id="RHEA-COMP:9622"/>
        <dbReference type="ChEBI" id="CHEBI:30616"/>
        <dbReference type="ChEBI" id="CHEBI:33019"/>
        <dbReference type="ChEBI" id="CHEBI:57427"/>
        <dbReference type="ChEBI" id="CHEBI:78442"/>
        <dbReference type="ChEBI" id="CHEBI:78494"/>
        <dbReference type="ChEBI" id="CHEBI:456215"/>
        <dbReference type="EC" id="6.1.1.4"/>
    </reaction>
</comment>
<evidence type="ECO:0000256" key="4">
    <source>
        <dbReference type="ARBA" id="ARBA00022741"/>
    </source>
</evidence>
<dbReference type="CDD" id="cd07959">
    <property type="entry name" value="Anticodon_Ia_Leu_AEc"/>
    <property type="match status" value="1"/>
</dbReference>
<feature type="domain" description="Methionyl/Valyl/Leucyl/Isoleucyl-tRNA synthetase anticodon-binding" evidence="12">
    <location>
        <begin position="842"/>
        <end position="977"/>
    </location>
</feature>
<dbReference type="InterPro" id="IPR014729">
    <property type="entry name" value="Rossmann-like_a/b/a_fold"/>
</dbReference>
<dbReference type="RefSeq" id="XP_018185397.1">
    <property type="nucleotide sequence ID" value="XM_018334470.1"/>
</dbReference>
<evidence type="ECO:0000256" key="9">
    <source>
        <dbReference type="ARBA" id="ARBA00047469"/>
    </source>
</evidence>
<dbReference type="Gene3D" id="1.10.730.10">
    <property type="entry name" value="Isoleucyl-tRNA Synthetase, Domain 1"/>
    <property type="match status" value="1"/>
</dbReference>
<feature type="domain" description="Aminoacyl-tRNA synthetase class Ia" evidence="11">
    <location>
        <begin position="71"/>
        <end position="135"/>
    </location>
</feature>
<feature type="region of interest" description="Disordered" evidence="10">
    <location>
        <begin position="1109"/>
        <end position="1143"/>
    </location>
</feature>
<dbReference type="GO" id="GO:0004823">
    <property type="term" value="F:leucine-tRNA ligase activity"/>
    <property type="evidence" value="ECO:0007669"/>
    <property type="project" value="UniProtKB-EC"/>
</dbReference>
<dbReference type="GO" id="GO:1990825">
    <property type="term" value="F:sequence-specific mRNA binding"/>
    <property type="evidence" value="ECO:0007669"/>
    <property type="project" value="EnsemblFungi"/>
</dbReference>
<dbReference type="Proteomes" id="UP000076632">
    <property type="component" value="Unassembled WGS sequence"/>
</dbReference>
<dbReference type="InterPro" id="IPR013155">
    <property type="entry name" value="M/V/L/I-tRNA-synth_anticd-bd"/>
</dbReference>
<dbReference type="GO" id="GO:0005737">
    <property type="term" value="C:cytoplasm"/>
    <property type="evidence" value="ECO:0007669"/>
    <property type="project" value="EnsemblFungi"/>
</dbReference>
<dbReference type="PANTHER" id="PTHR45794">
    <property type="entry name" value="LEUCYL-TRNA SYNTHETASE"/>
    <property type="match status" value="1"/>
</dbReference>
<evidence type="ECO:0000256" key="8">
    <source>
        <dbReference type="ARBA" id="ARBA00030520"/>
    </source>
</evidence>
<dbReference type="Pfam" id="PF08264">
    <property type="entry name" value="Anticodon_1"/>
    <property type="match status" value="1"/>
</dbReference>
<dbReference type="Pfam" id="PF00133">
    <property type="entry name" value="tRNA-synt_1"/>
    <property type="match status" value="2"/>
</dbReference>
<keyword evidence="7 13" id="KW-0030">Aminoacyl-tRNA synthetase</keyword>
<dbReference type="SUPFAM" id="SSF47323">
    <property type="entry name" value="Anticodon-binding domain of a subclass of class I aminoacyl-tRNA synthetases"/>
    <property type="match status" value="1"/>
</dbReference>
<dbReference type="InterPro" id="IPR002300">
    <property type="entry name" value="aa-tRNA-synth_Ia"/>
</dbReference>
<dbReference type="Gene3D" id="3.90.740.10">
    <property type="entry name" value="Valyl/Leucyl/Isoleucyl-tRNA synthetase, editing domain"/>
    <property type="match status" value="1"/>
</dbReference>
<evidence type="ECO:0000259" key="12">
    <source>
        <dbReference type="Pfam" id="PF08264"/>
    </source>
</evidence>
<dbReference type="InParanoid" id="A0A165A218"/>
<dbReference type="GO" id="GO:0005524">
    <property type="term" value="F:ATP binding"/>
    <property type="evidence" value="ECO:0007669"/>
    <property type="project" value="UniProtKB-KW"/>
</dbReference>
<keyword evidence="5" id="KW-0067">ATP-binding</keyword>
<dbReference type="AlphaFoldDB" id="A0A165A218"/>
<evidence type="ECO:0000313" key="13">
    <source>
        <dbReference type="EMBL" id="KZF19842.1"/>
    </source>
</evidence>
<keyword evidence="14" id="KW-1185">Reference proteome</keyword>
<name>A0A165A218_XYLHT</name>
<dbReference type="EC" id="6.1.1.4" evidence="2"/>
<dbReference type="InterPro" id="IPR004493">
    <property type="entry name" value="Leu-tRNA-synth_Ia_arc/euk"/>
</dbReference>